<evidence type="ECO:0000313" key="2">
    <source>
        <dbReference type="EMBL" id="MBB6689856.1"/>
    </source>
</evidence>
<reference evidence="2 3" key="1">
    <citation type="submission" date="2020-08" db="EMBL/GenBank/DDBJ databases">
        <title>Cohnella phylogeny.</title>
        <authorList>
            <person name="Dunlap C."/>
        </authorList>
    </citation>
    <scope>NUCLEOTIDE SEQUENCE [LARGE SCALE GENOMIC DNA]</scope>
    <source>
        <strain evidence="2 3">DSM 25239</strain>
    </source>
</reference>
<name>A0A841TNG0_9BACL</name>
<keyword evidence="3" id="KW-1185">Reference proteome</keyword>
<comment type="caution">
    <text evidence="2">The sequence shown here is derived from an EMBL/GenBank/DDBJ whole genome shotgun (WGS) entry which is preliminary data.</text>
</comment>
<dbReference type="SUPFAM" id="SSF48056">
    <property type="entry name" value="Di-copper centre-containing domain"/>
    <property type="match status" value="1"/>
</dbReference>
<feature type="compositionally biased region" description="Basic residues" evidence="1">
    <location>
        <begin position="280"/>
        <end position="290"/>
    </location>
</feature>
<evidence type="ECO:0008006" key="4">
    <source>
        <dbReference type="Google" id="ProtNLM"/>
    </source>
</evidence>
<dbReference type="RefSeq" id="WP_185133889.1">
    <property type="nucleotide sequence ID" value="NZ_JACJVR010000002.1"/>
</dbReference>
<dbReference type="InterPro" id="IPR008922">
    <property type="entry name" value="Di-copper_centre_dom_sf"/>
</dbReference>
<dbReference type="EMBL" id="JACJVR010000002">
    <property type="protein sequence ID" value="MBB6689856.1"/>
    <property type="molecule type" value="Genomic_DNA"/>
</dbReference>
<dbReference type="Proteomes" id="UP000553776">
    <property type="component" value="Unassembled WGS sequence"/>
</dbReference>
<feature type="region of interest" description="Disordered" evidence="1">
    <location>
        <begin position="271"/>
        <end position="290"/>
    </location>
</feature>
<proteinExistence type="predicted"/>
<dbReference type="AlphaFoldDB" id="A0A841TNG0"/>
<organism evidence="2 3">
    <name type="scientific">Cohnella xylanilytica</name>
    <dbReference type="NCBI Taxonomy" id="557555"/>
    <lineage>
        <taxon>Bacteria</taxon>
        <taxon>Bacillati</taxon>
        <taxon>Bacillota</taxon>
        <taxon>Bacilli</taxon>
        <taxon>Bacillales</taxon>
        <taxon>Paenibacillaceae</taxon>
        <taxon>Cohnella</taxon>
    </lineage>
</organism>
<sequence length="290" mass="33468">MPIIPGFPQPLLEEHKRWHHARHSVDPNRPPTGYGLDFLSFHRAFIRKVRDWYVQVGLDSRLIEPWTSVPQPIRQAACYDLGAEDRILRRPETFASTDELGRFIEASGIHGCIHQEAAALYGEPLLNDFDNAPASTVFYNIHGLIDRWWLNWEGLGRFGEGMPYWSGRFYRSEAEVLHYRREDSSWWLGMAEEKEDRAAAEEVRLDWGAIGESGRFGPLDDGRPFRVWDSDGDGRLEVLFQSPDTGEWWEGSLRDGRLEWKAIRLENVGLPSQAGDSLRAKPRRKRKTPT</sequence>
<evidence type="ECO:0000313" key="3">
    <source>
        <dbReference type="Proteomes" id="UP000553776"/>
    </source>
</evidence>
<accession>A0A841TNG0</accession>
<gene>
    <name evidence="2" type="ORF">H7B90_00430</name>
</gene>
<protein>
    <recommendedName>
        <fullName evidence="4">Common central domain of tyrosinase</fullName>
    </recommendedName>
</protein>
<evidence type="ECO:0000256" key="1">
    <source>
        <dbReference type="SAM" id="MobiDB-lite"/>
    </source>
</evidence>